<dbReference type="EMBL" id="CP034671">
    <property type="protein sequence ID" value="QFZ92597.2"/>
    <property type="molecule type" value="Genomic_DNA"/>
</dbReference>
<dbReference type="AlphaFoldDB" id="A0AAT9JVI6"/>
<protein>
    <submittedName>
        <fullName evidence="2">SMI1/KNR4 family protein</fullName>
    </submittedName>
</protein>
<dbReference type="InterPro" id="IPR018958">
    <property type="entry name" value="Knr4/Smi1-like_dom"/>
</dbReference>
<gene>
    <name evidence="2" type="ORF">EKO22_09830</name>
</gene>
<organism evidence="2">
    <name type="scientific">Synechococcus elongatus PCC 11802</name>
    <dbReference type="NCBI Taxonomy" id="2283154"/>
    <lineage>
        <taxon>Bacteria</taxon>
        <taxon>Bacillati</taxon>
        <taxon>Cyanobacteriota</taxon>
        <taxon>Cyanophyceae</taxon>
        <taxon>Synechococcales</taxon>
        <taxon>Synechococcaceae</taxon>
        <taxon>Synechococcus</taxon>
    </lineage>
</organism>
<evidence type="ECO:0000259" key="1">
    <source>
        <dbReference type="SMART" id="SM00860"/>
    </source>
</evidence>
<sequence>MTDWIENIRAFVEQPEPRFLCSGIGGFREEKKFVARVNNYLHRPPSNEEIKRLKSTTEEPLPEDFLEFYSRFNGITLYQDSRLNTSGFAAVGIYIAPVSDWERLQEEFQAWLELISDEDDDSDWFENALVFGEVPNSGNYFFLSLSGSKKGKIIYFSHDGLEFEEYASGFTEFLDKITLNPAKVLYDLGCYTRYTDGNTDIQWIPESYASGDDPI</sequence>
<dbReference type="InterPro" id="IPR037883">
    <property type="entry name" value="Knr4/Smi1-like_sf"/>
</dbReference>
<evidence type="ECO:0000313" key="2">
    <source>
        <dbReference type="EMBL" id="QFZ92597.2"/>
    </source>
</evidence>
<proteinExistence type="predicted"/>
<dbReference type="RefSeq" id="WP_208678453.1">
    <property type="nucleotide sequence ID" value="NZ_CP034671.2"/>
</dbReference>
<reference evidence="2" key="1">
    <citation type="submission" date="2024-01" db="EMBL/GenBank/DDBJ databases">
        <title>Synechococcus elongatus PCC 11802, a close yet different native of Synechococcus elongatus PCC 11801.</title>
        <authorList>
            <person name="Jaiswal D."/>
            <person name="Sengupta A."/>
            <person name="Sengupta S."/>
            <person name="Pakrasi H.B."/>
            <person name="Wangikar P."/>
        </authorList>
    </citation>
    <scope>NUCLEOTIDE SEQUENCE</scope>
    <source>
        <strain evidence="2">PCC 11802</strain>
    </source>
</reference>
<name>A0AAT9JVI6_SYNEL</name>
<dbReference type="SUPFAM" id="SSF160631">
    <property type="entry name" value="SMI1/KNR4-like"/>
    <property type="match status" value="1"/>
</dbReference>
<dbReference type="SMART" id="SM00860">
    <property type="entry name" value="SMI1_KNR4"/>
    <property type="match status" value="1"/>
</dbReference>
<feature type="domain" description="Knr4/Smi1-like" evidence="1">
    <location>
        <begin position="44"/>
        <end position="176"/>
    </location>
</feature>
<dbReference type="Gene3D" id="3.40.1580.10">
    <property type="entry name" value="SMI1/KNR4-like"/>
    <property type="match status" value="1"/>
</dbReference>
<accession>A0AAT9JVI6</accession>
<dbReference type="Pfam" id="PF09346">
    <property type="entry name" value="SMI1_KNR4"/>
    <property type="match status" value="1"/>
</dbReference>